<keyword evidence="6" id="KW-1185">Reference proteome</keyword>
<dbReference type="EMBL" id="JBHLWN010000124">
    <property type="protein sequence ID" value="MFC0216693.1"/>
    <property type="molecule type" value="Genomic_DNA"/>
</dbReference>
<dbReference type="Gene3D" id="1.10.10.10">
    <property type="entry name" value="Winged helix-like DNA-binding domain superfamily/Winged helix DNA-binding domain"/>
    <property type="match status" value="1"/>
</dbReference>
<dbReference type="PANTHER" id="PTHR43133">
    <property type="entry name" value="RNA POLYMERASE ECF-TYPE SIGMA FACTO"/>
    <property type="match status" value="1"/>
</dbReference>
<dbReference type="InterPro" id="IPR036388">
    <property type="entry name" value="WH-like_DNA-bd_sf"/>
</dbReference>
<dbReference type="SUPFAM" id="SSF88659">
    <property type="entry name" value="Sigma3 and sigma4 domains of RNA polymerase sigma factors"/>
    <property type="match status" value="1"/>
</dbReference>
<evidence type="ECO:0000256" key="2">
    <source>
        <dbReference type="ARBA" id="ARBA00023082"/>
    </source>
</evidence>
<keyword evidence="3" id="KW-0804">Transcription</keyword>
<keyword evidence="2" id="KW-0731">Sigma factor</keyword>
<proteinExistence type="predicted"/>
<organism evidence="5 6">
    <name type="scientific">Paenibacillus chartarius</name>
    <dbReference type="NCBI Taxonomy" id="747481"/>
    <lineage>
        <taxon>Bacteria</taxon>
        <taxon>Bacillati</taxon>
        <taxon>Bacillota</taxon>
        <taxon>Bacilli</taxon>
        <taxon>Bacillales</taxon>
        <taxon>Paenibacillaceae</taxon>
        <taxon>Paenibacillus</taxon>
    </lineage>
</organism>
<dbReference type="InterPro" id="IPR013249">
    <property type="entry name" value="RNA_pol_sigma70_r4_t2"/>
</dbReference>
<comment type="caution">
    <text evidence="5">The sequence shown here is derived from an EMBL/GenBank/DDBJ whole genome shotgun (WGS) entry which is preliminary data.</text>
</comment>
<keyword evidence="1" id="KW-0805">Transcription regulation</keyword>
<dbReference type="Proteomes" id="UP001589776">
    <property type="component" value="Unassembled WGS sequence"/>
</dbReference>
<evidence type="ECO:0000256" key="1">
    <source>
        <dbReference type="ARBA" id="ARBA00023015"/>
    </source>
</evidence>
<accession>A0ABV6DVW7</accession>
<name>A0ABV6DVW7_9BACL</name>
<evidence type="ECO:0000259" key="4">
    <source>
        <dbReference type="Pfam" id="PF08281"/>
    </source>
</evidence>
<evidence type="ECO:0000313" key="6">
    <source>
        <dbReference type="Proteomes" id="UP001589776"/>
    </source>
</evidence>
<dbReference type="PANTHER" id="PTHR43133:SF46">
    <property type="entry name" value="RNA POLYMERASE SIGMA-70 FACTOR ECF SUBFAMILY"/>
    <property type="match status" value="1"/>
</dbReference>
<dbReference type="InterPro" id="IPR039425">
    <property type="entry name" value="RNA_pol_sigma-70-like"/>
</dbReference>
<evidence type="ECO:0000313" key="5">
    <source>
        <dbReference type="EMBL" id="MFC0216693.1"/>
    </source>
</evidence>
<reference evidence="5 6" key="1">
    <citation type="submission" date="2024-09" db="EMBL/GenBank/DDBJ databases">
        <authorList>
            <person name="Sun Q."/>
            <person name="Mori K."/>
        </authorList>
    </citation>
    <scope>NUCLEOTIDE SEQUENCE [LARGE SCALE GENOMIC DNA]</scope>
    <source>
        <strain evidence="5 6">CCM 7759</strain>
    </source>
</reference>
<protein>
    <submittedName>
        <fullName evidence="5">RNA polymerase sigma factor</fullName>
    </submittedName>
</protein>
<dbReference type="CDD" id="cd06171">
    <property type="entry name" value="Sigma70_r4"/>
    <property type="match status" value="1"/>
</dbReference>
<evidence type="ECO:0000256" key="3">
    <source>
        <dbReference type="ARBA" id="ARBA00023163"/>
    </source>
</evidence>
<gene>
    <name evidence="5" type="ORF">ACFFK0_30300</name>
</gene>
<dbReference type="InterPro" id="IPR013324">
    <property type="entry name" value="RNA_pol_sigma_r3/r4-like"/>
</dbReference>
<dbReference type="Pfam" id="PF08281">
    <property type="entry name" value="Sigma70_r4_2"/>
    <property type="match status" value="1"/>
</dbReference>
<dbReference type="RefSeq" id="WP_377475172.1">
    <property type="nucleotide sequence ID" value="NZ_JBHLWN010000124.1"/>
</dbReference>
<sequence>MWSLVMKLSPPYRETVILEAHHGLSEQAISEVLGVSRGTVKSRLHRARARLERMLEGDGRDDK</sequence>
<feature type="domain" description="RNA polymerase sigma factor 70 region 4 type 2" evidence="4">
    <location>
        <begin position="3"/>
        <end position="51"/>
    </location>
</feature>